<organism evidence="1 2">
    <name type="scientific">Haloferula rosea</name>
    <dbReference type="NCBI Taxonomy" id="490093"/>
    <lineage>
        <taxon>Bacteria</taxon>
        <taxon>Pseudomonadati</taxon>
        <taxon>Verrucomicrobiota</taxon>
        <taxon>Verrucomicrobiia</taxon>
        <taxon>Verrucomicrobiales</taxon>
        <taxon>Verrucomicrobiaceae</taxon>
        <taxon>Haloferula</taxon>
    </lineage>
</organism>
<name>A0A934RFG1_9BACT</name>
<dbReference type="Proteomes" id="UP000658278">
    <property type="component" value="Unassembled WGS sequence"/>
</dbReference>
<sequence length="445" mass="48723">MMIRGIGWIGVASVSLCVAAFSEEVGSMSLSEAEVAIEELAKSHEALRVFALEGLIGRRYDALETKTGKVFKDAVVKGASGRTVEIGYSDEGLDRVTMLDVEEGPEAWSVLVPSSRLKITSVDASKGRVVQPGDKVAQAIVVIEGDAGVGTGFLAESGGKLYLYTAAHVLSGNQKLAVKLQSGRRITKFGKFEASGGADLVRIEVLEEFAGPLQLGDAGGQSKQEMPVFAAGNSGGGGTVGFLEGKIQGVGAESIEIDADVIQGNSGGPIIDGVTHEVLGVVTHLVAARKDQWAKETRFSEIRRFGCRVDRRWDWDEVPIGSFLKEGQQIKELTDLNNLMILALQPEEWDSGELREYEDHRVVKEIRVLQEWFEKRSRSSTGVSESDRKKKIASFFSGLRTSSKQQMRDFKPERFVWFHREMAQQVVLLRDEIDETCDDAINNLR</sequence>
<proteinExistence type="predicted"/>
<comment type="caution">
    <text evidence="1">The sequence shown here is derived from an EMBL/GenBank/DDBJ whole genome shotgun (WGS) entry which is preliminary data.</text>
</comment>
<reference evidence="1" key="1">
    <citation type="submission" date="2021-01" db="EMBL/GenBank/DDBJ databases">
        <title>Modified the classification status of verrucomicrobia.</title>
        <authorList>
            <person name="Feng X."/>
        </authorList>
    </citation>
    <scope>NUCLEOTIDE SEQUENCE</scope>
    <source>
        <strain evidence="1">KCTC 22201</strain>
    </source>
</reference>
<dbReference type="SUPFAM" id="SSF50494">
    <property type="entry name" value="Trypsin-like serine proteases"/>
    <property type="match status" value="1"/>
</dbReference>
<dbReference type="Pfam" id="PF13365">
    <property type="entry name" value="Trypsin_2"/>
    <property type="match status" value="1"/>
</dbReference>
<dbReference type="InterPro" id="IPR009003">
    <property type="entry name" value="Peptidase_S1_PA"/>
</dbReference>
<gene>
    <name evidence="1" type="ORF">JIN81_14315</name>
</gene>
<evidence type="ECO:0000313" key="2">
    <source>
        <dbReference type="Proteomes" id="UP000658278"/>
    </source>
</evidence>
<evidence type="ECO:0000313" key="1">
    <source>
        <dbReference type="EMBL" id="MBK1828204.1"/>
    </source>
</evidence>
<accession>A0A934RFG1</accession>
<protein>
    <submittedName>
        <fullName evidence="1">Trypsin-like peptidase domain-containing protein</fullName>
    </submittedName>
</protein>
<dbReference type="AlphaFoldDB" id="A0A934RFG1"/>
<dbReference type="EMBL" id="JAENII010000011">
    <property type="protein sequence ID" value="MBK1828204.1"/>
    <property type="molecule type" value="Genomic_DNA"/>
</dbReference>
<dbReference type="InterPro" id="IPR043504">
    <property type="entry name" value="Peptidase_S1_PA_chymotrypsin"/>
</dbReference>
<dbReference type="Gene3D" id="2.40.10.10">
    <property type="entry name" value="Trypsin-like serine proteases"/>
    <property type="match status" value="2"/>
</dbReference>
<keyword evidence="2" id="KW-1185">Reference proteome</keyword>
<dbReference type="RefSeq" id="WP_200281157.1">
    <property type="nucleotide sequence ID" value="NZ_JAENII010000011.1"/>
</dbReference>